<dbReference type="PANTHER" id="PTHR34219:SF8">
    <property type="entry name" value="PEPSY DOMAIN-CONTAINING PROTEIN"/>
    <property type="match status" value="1"/>
</dbReference>
<dbReference type="Proteomes" id="UP001403385">
    <property type="component" value="Unassembled WGS sequence"/>
</dbReference>
<dbReference type="Pfam" id="PF03929">
    <property type="entry name" value="PepSY_TM"/>
    <property type="match status" value="1"/>
</dbReference>
<dbReference type="InterPro" id="IPR005625">
    <property type="entry name" value="PepSY-ass_TM"/>
</dbReference>
<protein>
    <submittedName>
        <fullName evidence="2">PepSY-associated TM helix domain-containing protein</fullName>
    </submittedName>
</protein>
<keyword evidence="1" id="KW-1133">Transmembrane helix</keyword>
<gene>
    <name evidence="2" type="ORF">AAG747_09570</name>
</gene>
<dbReference type="EMBL" id="JBDKWZ010000004">
    <property type="protein sequence ID" value="MEN7548158.1"/>
    <property type="molecule type" value="Genomic_DNA"/>
</dbReference>
<keyword evidence="1" id="KW-0472">Membrane</keyword>
<proteinExistence type="predicted"/>
<feature type="transmembrane region" description="Helical" evidence="1">
    <location>
        <begin position="198"/>
        <end position="218"/>
    </location>
</feature>
<name>A0AAW9S6W3_9BACT</name>
<evidence type="ECO:0000256" key="1">
    <source>
        <dbReference type="SAM" id="Phobius"/>
    </source>
</evidence>
<reference evidence="2 3" key="1">
    <citation type="submission" date="2024-04" db="EMBL/GenBank/DDBJ databases">
        <title>Novel genus in family Flammeovirgaceae.</title>
        <authorList>
            <person name="Nguyen T.H."/>
            <person name="Vuong T.Q."/>
            <person name="Le H."/>
            <person name="Kim S.-G."/>
        </authorList>
    </citation>
    <scope>NUCLEOTIDE SEQUENCE [LARGE SCALE GENOMIC DNA]</scope>
    <source>
        <strain evidence="2 3">JCM 23209</strain>
    </source>
</reference>
<feature type="transmembrane region" description="Helical" evidence="1">
    <location>
        <begin position="334"/>
        <end position="355"/>
    </location>
</feature>
<accession>A0AAW9S6W3</accession>
<dbReference type="PANTHER" id="PTHR34219">
    <property type="entry name" value="IRON-REGULATED INNER MEMBRANE PROTEIN-RELATED"/>
    <property type="match status" value="1"/>
</dbReference>
<feature type="transmembrane region" description="Helical" evidence="1">
    <location>
        <begin position="12"/>
        <end position="37"/>
    </location>
</feature>
<keyword evidence="3" id="KW-1185">Reference proteome</keyword>
<feature type="transmembrane region" description="Helical" evidence="1">
    <location>
        <begin position="367"/>
        <end position="387"/>
    </location>
</feature>
<dbReference type="AlphaFoldDB" id="A0AAW9S6W3"/>
<sequence length="432" mass="49785">MALKFKRKTFYNIHSWVGITAGLLLFIICWSGSIAVFSNEIDWLLNPNIQSNFTTTHNQPVDWQKAYDSFHNRYPDAKLGELTEPPKSGYSINGWGRKASGQLFRFYLDPASYQIKAETTYFNVQRFFRSFHMSLFDPRVSQIFGVNLGYFIVGCFGLILMVSTITGFLFYKKWRSGFFQLNLNKGARRLWSDAHKLIGLWSLWFGLLIGITGTWYLLEWWLPEPPHVDTSERVIKDKETYLSIDQLTKLANNKYPELKIQRLFFHNYDKGLLSFEGDDGSLLVRKRTAHIILDTQSGKAIELQKPKNLPVYERWWETVDLLHFGNFAGLWSKGLYFIFGIALSILSLTGAYLQAQRQKLKSGVKKARKSIIVAYIFTVLILGLAVWGGINEITGYGINGNWPQTPTSVVCFIGLWIIVTVYILTLWMKKVK</sequence>
<evidence type="ECO:0000313" key="3">
    <source>
        <dbReference type="Proteomes" id="UP001403385"/>
    </source>
</evidence>
<organism evidence="2 3">
    <name type="scientific">Rapidithrix thailandica</name>
    <dbReference type="NCBI Taxonomy" id="413964"/>
    <lineage>
        <taxon>Bacteria</taxon>
        <taxon>Pseudomonadati</taxon>
        <taxon>Bacteroidota</taxon>
        <taxon>Cytophagia</taxon>
        <taxon>Cytophagales</taxon>
        <taxon>Flammeovirgaceae</taxon>
        <taxon>Rapidithrix</taxon>
    </lineage>
</organism>
<feature type="transmembrane region" description="Helical" evidence="1">
    <location>
        <begin position="407"/>
        <end position="427"/>
    </location>
</feature>
<keyword evidence="1" id="KW-0812">Transmembrane</keyword>
<dbReference type="RefSeq" id="WP_346820940.1">
    <property type="nucleotide sequence ID" value="NZ_JBDKWZ010000004.1"/>
</dbReference>
<feature type="transmembrane region" description="Helical" evidence="1">
    <location>
        <begin position="148"/>
        <end position="171"/>
    </location>
</feature>
<evidence type="ECO:0000313" key="2">
    <source>
        <dbReference type="EMBL" id="MEN7548158.1"/>
    </source>
</evidence>
<comment type="caution">
    <text evidence="2">The sequence shown here is derived from an EMBL/GenBank/DDBJ whole genome shotgun (WGS) entry which is preliminary data.</text>
</comment>